<sequence length="206" mass="22282">MTSPTFEFSAGAASGGPDDDIPLHTLKILIAGGFGVGKTTLVGAVSEVRPLRTEETLTDMSAGVDDLRGVESKTTTTVAMDFGRITFSGGVRLYLFGTPGQERFWFMWDQIASGAVGAVVLVDTRRLESGFSSIDFFERRDIPFVVVANRFDGALRHPDEELREALDVDADVPIVQCDVRGRTAARDVLVTLLEHAVDGVRSSDSR</sequence>
<dbReference type="InterPro" id="IPR027417">
    <property type="entry name" value="P-loop_NTPase"/>
</dbReference>
<keyword evidence="6" id="KW-1185">Reference proteome</keyword>
<dbReference type="RefSeq" id="WP_192761706.1">
    <property type="nucleotide sequence ID" value="NZ_JADBDZ010000001.1"/>
</dbReference>
<keyword evidence="4" id="KW-0342">GTP-binding</keyword>
<keyword evidence="3" id="KW-0378">Hydrolase</keyword>
<evidence type="ECO:0000256" key="4">
    <source>
        <dbReference type="ARBA" id="ARBA00023134"/>
    </source>
</evidence>
<evidence type="ECO:0000256" key="3">
    <source>
        <dbReference type="ARBA" id="ARBA00022801"/>
    </source>
</evidence>
<evidence type="ECO:0000313" key="6">
    <source>
        <dbReference type="Proteomes" id="UP000627838"/>
    </source>
</evidence>
<dbReference type="SUPFAM" id="SSF52540">
    <property type="entry name" value="P-loop containing nucleoside triphosphate hydrolases"/>
    <property type="match status" value="1"/>
</dbReference>
<proteinExistence type="inferred from homology"/>
<keyword evidence="5" id="KW-0675">Receptor</keyword>
<reference evidence="5 6" key="1">
    <citation type="submission" date="2020-10" db="EMBL/GenBank/DDBJ databases">
        <title>Sequencing the genomes of 1000 actinobacteria strains.</title>
        <authorList>
            <person name="Klenk H.-P."/>
        </authorList>
    </citation>
    <scope>NUCLEOTIDE SEQUENCE [LARGE SCALE GENOMIC DNA]</scope>
    <source>
        <strain evidence="5 6">DSM 46744</strain>
    </source>
</reference>
<dbReference type="PRINTS" id="PR00449">
    <property type="entry name" value="RASTRNSFRMNG"/>
</dbReference>
<dbReference type="Proteomes" id="UP000627838">
    <property type="component" value="Unassembled WGS sequence"/>
</dbReference>
<evidence type="ECO:0000256" key="2">
    <source>
        <dbReference type="ARBA" id="ARBA00022741"/>
    </source>
</evidence>
<accession>A0ABR9JY62</accession>
<name>A0ABR9JY62_9ACTN</name>
<dbReference type="InterPro" id="IPR052705">
    <property type="entry name" value="Gliding_Motility_GTPase"/>
</dbReference>
<dbReference type="InterPro" id="IPR004130">
    <property type="entry name" value="Gpn"/>
</dbReference>
<keyword evidence="2" id="KW-0547">Nucleotide-binding</keyword>
<evidence type="ECO:0000256" key="1">
    <source>
        <dbReference type="ARBA" id="ARBA00005290"/>
    </source>
</evidence>
<protein>
    <submittedName>
        <fullName evidence="5">Signal recognition particle receptor subunit beta</fullName>
    </submittedName>
</protein>
<dbReference type="EMBL" id="JADBDZ010000001">
    <property type="protein sequence ID" value="MBE1535519.1"/>
    <property type="molecule type" value="Genomic_DNA"/>
</dbReference>
<gene>
    <name evidence="5" type="ORF">H4W34_005352</name>
</gene>
<comment type="caution">
    <text evidence="5">The sequence shown here is derived from an EMBL/GenBank/DDBJ whole genome shotgun (WGS) entry which is preliminary data.</text>
</comment>
<dbReference type="PANTHER" id="PTHR42708:SF1">
    <property type="entry name" value="GLIDING MOTILITY PROTEIN MGLA"/>
    <property type="match status" value="1"/>
</dbReference>
<dbReference type="CDD" id="cd00882">
    <property type="entry name" value="Ras_like_GTPase"/>
    <property type="match status" value="1"/>
</dbReference>
<dbReference type="PANTHER" id="PTHR42708">
    <property type="entry name" value="ATP/GTP-BINDING PROTEIN-RELATED"/>
    <property type="match status" value="1"/>
</dbReference>
<organism evidence="5 6">
    <name type="scientific">Actinomadura algeriensis</name>
    <dbReference type="NCBI Taxonomy" id="1679523"/>
    <lineage>
        <taxon>Bacteria</taxon>
        <taxon>Bacillati</taxon>
        <taxon>Actinomycetota</taxon>
        <taxon>Actinomycetes</taxon>
        <taxon>Streptosporangiales</taxon>
        <taxon>Thermomonosporaceae</taxon>
        <taxon>Actinomadura</taxon>
    </lineage>
</organism>
<dbReference type="Gene3D" id="3.40.50.300">
    <property type="entry name" value="P-loop containing nucleotide triphosphate hydrolases"/>
    <property type="match status" value="1"/>
</dbReference>
<dbReference type="Pfam" id="PF03029">
    <property type="entry name" value="ATP_bind_1"/>
    <property type="match status" value="1"/>
</dbReference>
<evidence type="ECO:0000313" key="5">
    <source>
        <dbReference type="EMBL" id="MBE1535519.1"/>
    </source>
</evidence>
<comment type="similarity">
    <text evidence="1">Belongs to the GPN-loop GTPase family.</text>
</comment>